<evidence type="ECO:0000313" key="5">
    <source>
        <dbReference type="EMBL" id="KAH3843485.1"/>
    </source>
</evidence>
<feature type="region of interest" description="Disordered" evidence="4">
    <location>
        <begin position="592"/>
        <end position="646"/>
    </location>
</feature>
<feature type="compositionally biased region" description="Polar residues" evidence="4">
    <location>
        <begin position="723"/>
        <end position="735"/>
    </location>
</feature>
<feature type="region of interest" description="Disordered" evidence="4">
    <location>
        <begin position="1"/>
        <end position="415"/>
    </location>
</feature>
<name>A0A9D4KP16_DREPO</name>
<feature type="compositionally biased region" description="Low complexity" evidence="4">
    <location>
        <begin position="356"/>
        <end position="377"/>
    </location>
</feature>
<gene>
    <name evidence="5" type="ORF">DPMN_117003</name>
</gene>
<feature type="compositionally biased region" description="Polar residues" evidence="4">
    <location>
        <begin position="20"/>
        <end position="41"/>
    </location>
</feature>
<keyword evidence="3" id="KW-0597">Phosphoprotein</keyword>
<feature type="compositionally biased region" description="Polar residues" evidence="4">
    <location>
        <begin position="229"/>
        <end position="245"/>
    </location>
</feature>
<accession>A0A9D4KP16</accession>
<dbReference type="InterPro" id="IPR051833">
    <property type="entry name" value="TC-DDR_regulator"/>
</dbReference>
<feature type="compositionally biased region" description="Polar residues" evidence="4">
    <location>
        <begin position="402"/>
        <end position="415"/>
    </location>
</feature>
<dbReference type="Proteomes" id="UP000828390">
    <property type="component" value="Unassembled WGS sequence"/>
</dbReference>
<comment type="caution">
    <text evidence="5">The sequence shown here is derived from an EMBL/GenBank/DDBJ whole genome shotgun (WGS) entry which is preliminary data.</text>
</comment>
<feature type="compositionally biased region" description="Polar residues" evidence="4">
    <location>
        <begin position="291"/>
        <end position="301"/>
    </location>
</feature>
<feature type="compositionally biased region" description="Low complexity" evidence="4">
    <location>
        <begin position="470"/>
        <end position="509"/>
    </location>
</feature>
<evidence type="ECO:0000256" key="3">
    <source>
        <dbReference type="ARBA" id="ARBA00022553"/>
    </source>
</evidence>
<feature type="compositionally biased region" description="Polar residues" evidence="4">
    <location>
        <begin position="131"/>
        <end position="147"/>
    </location>
</feature>
<dbReference type="AlphaFoldDB" id="A0A9D4KP16"/>
<keyword evidence="2" id="KW-0963">Cytoplasm</keyword>
<feature type="region of interest" description="Disordered" evidence="4">
    <location>
        <begin position="464"/>
        <end position="512"/>
    </location>
</feature>
<evidence type="ECO:0000256" key="2">
    <source>
        <dbReference type="ARBA" id="ARBA00022490"/>
    </source>
</evidence>
<dbReference type="GO" id="GO:0005634">
    <property type="term" value="C:nucleus"/>
    <property type="evidence" value="ECO:0007669"/>
    <property type="project" value="TreeGrafter"/>
</dbReference>
<evidence type="ECO:0000256" key="4">
    <source>
        <dbReference type="SAM" id="MobiDB-lite"/>
    </source>
</evidence>
<feature type="region of interest" description="Disordered" evidence="4">
    <location>
        <begin position="703"/>
        <end position="742"/>
    </location>
</feature>
<feature type="compositionally biased region" description="Polar residues" evidence="4">
    <location>
        <begin position="592"/>
        <end position="603"/>
    </location>
</feature>
<feature type="non-terminal residue" evidence="5">
    <location>
        <position position="850"/>
    </location>
</feature>
<organism evidence="5 6">
    <name type="scientific">Dreissena polymorpha</name>
    <name type="common">Zebra mussel</name>
    <name type="synonym">Mytilus polymorpha</name>
    <dbReference type="NCBI Taxonomy" id="45954"/>
    <lineage>
        <taxon>Eukaryota</taxon>
        <taxon>Metazoa</taxon>
        <taxon>Spiralia</taxon>
        <taxon>Lophotrochozoa</taxon>
        <taxon>Mollusca</taxon>
        <taxon>Bivalvia</taxon>
        <taxon>Autobranchia</taxon>
        <taxon>Heteroconchia</taxon>
        <taxon>Euheterodonta</taxon>
        <taxon>Imparidentia</taxon>
        <taxon>Neoheterodontei</taxon>
        <taxon>Myida</taxon>
        <taxon>Dreissenoidea</taxon>
        <taxon>Dreissenidae</taxon>
        <taxon>Dreissena</taxon>
    </lineage>
</organism>
<feature type="compositionally biased region" description="Low complexity" evidence="4">
    <location>
        <begin position="302"/>
        <end position="332"/>
    </location>
</feature>
<feature type="compositionally biased region" description="Low complexity" evidence="4">
    <location>
        <begin position="823"/>
        <end position="850"/>
    </location>
</feature>
<proteinExistence type="predicted"/>
<comment type="subcellular location">
    <subcellularLocation>
        <location evidence="1">Cytoplasm</location>
    </subcellularLocation>
</comment>
<feature type="compositionally biased region" description="Low complexity" evidence="4">
    <location>
        <begin position="148"/>
        <end position="228"/>
    </location>
</feature>
<keyword evidence="6" id="KW-1185">Reference proteome</keyword>
<dbReference type="PANTHER" id="PTHR16308:SF13">
    <property type="entry name" value="PROTEIN LINGERER"/>
    <property type="match status" value="1"/>
</dbReference>
<dbReference type="GO" id="GO:0005737">
    <property type="term" value="C:cytoplasm"/>
    <property type="evidence" value="ECO:0007669"/>
    <property type="project" value="UniProtKB-SubCell"/>
</dbReference>
<feature type="region of interest" description="Disordered" evidence="4">
    <location>
        <begin position="811"/>
        <end position="850"/>
    </location>
</feature>
<sequence length="850" mass="89593">TQSLSNHVGGKPSEARMASSLETSPRNSTLYQQSPYTTPTKKSAAESPSKINSPPDPLQMPGSTDLKSNQHLQGQATQVSSSNIDAYSYGSQKTSGGYQPASKPGAYPGSQYQGSNPPSQSPSNQFSSQYRQMNQNQFPAGTQFSTTSQYQAPASAYQASQSGFQGSQSNYHSNQSSQFATPQSQFQNFQSSSTFPNQSTYSSNQSSQNPLYPSSTTSSYTNPSQQNSLYSQSSRQGTYSNQSYLNDHAASAGSTFQASVTQSSSPFKDNQTGASSYRDNMASSKTRDTSADNTSYTRDTNSASSFSSDSQSLAYTRDSQSVGSSYSRDSGSAYNRESKSASGSYPRDSSTSDAGSFSRDSQSSGSSFTGRDSQSSTTGYRDNQSGAPGFGGQAGSYPRETGASQSQSGFSAKSYRNTSEVATTLSNSLTGNKLVEGFSSMAVNDGSLDSRQSTSSQFDVNVSSAKLDASSTVRTSSTTPSSSVPSTTVTSSNTTKISTLHSASTTTSTKAPLNLPPGVPIMAAAQQYILSQAGQMPYFNIAGMQGLQGLQPGMYNLEDFQYLQQRIPPMNSNLYDLTNAAAAGIQIPPTTLTANSTQQSLPTVPTVPYTGSADSGKVPRVDAQSPTGTMASTPSAGQAQGSHQQQQPPFILNYSHYYYPPNMIPGSPGFQFPILQMPQVTNSGTPANSQYQQKSYGSHLQYGANKGYEDLSGPSAADFKSPYGSNQAQPKPTANSSVSGSVSSDIPLAGGYAQKNHTQAFDKQAFHTGTPPPFNLPMGGQLATGNQTGPLGAHTGPYGTPFVPMMAHQPHSQMMHHPIQDTSSSSRGGQAGSQSKSSNKGYSGSNWGTY</sequence>
<feature type="compositionally biased region" description="Low complexity" evidence="4">
    <location>
        <begin position="634"/>
        <end position="646"/>
    </location>
</feature>
<feature type="compositionally biased region" description="Polar residues" evidence="4">
    <location>
        <begin position="252"/>
        <end position="284"/>
    </location>
</feature>
<evidence type="ECO:0000313" key="6">
    <source>
        <dbReference type="Proteomes" id="UP000828390"/>
    </source>
</evidence>
<protein>
    <submittedName>
        <fullName evidence="5">Uncharacterized protein</fullName>
    </submittedName>
</protein>
<feature type="compositionally biased region" description="Polar residues" evidence="4">
    <location>
        <begin position="61"/>
        <end position="97"/>
    </location>
</feature>
<reference evidence="5" key="2">
    <citation type="submission" date="2020-11" db="EMBL/GenBank/DDBJ databases">
        <authorList>
            <person name="McCartney M.A."/>
            <person name="Auch B."/>
            <person name="Kono T."/>
            <person name="Mallez S."/>
            <person name="Becker A."/>
            <person name="Gohl D.M."/>
            <person name="Silverstein K.A.T."/>
            <person name="Koren S."/>
            <person name="Bechman K.B."/>
            <person name="Herman A."/>
            <person name="Abrahante J.E."/>
            <person name="Garbe J."/>
        </authorList>
    </citation>
    <scope>NUCLEOTIDE SEQUENCE</scope>
    <source>
        <strain evidence="5">Duluth1</strain>
        <tissue evidence="5">Whole animal</tissue>
    </source>
</reference>
<feature type="compositionally biased region" description="Low complexity" evidence="4">
    <location>
        <begin position="108"/>
        <end position="130"/>
    </location>
</feature>
<dbReference type="PANTHER" id="PTHR16308">
    <property type="entry name" value="UBIQUITIN ASSOCIATED PROTEIN 2-LIKE/LINGERER"/>
    <property type="match status" value="1"/>
</dbReference>
<reference evidence="5" key="1">
    <citation type="journal article" date="2019" name="bioRxiv">
        <title>The Genome of the Zebra Mussel, Dreissena polymorpha: A Resource for Invasive Species Research.</title>
        <authorList>
            <person name="McCartney M.A."/>
            <person name="Auch B."/>
            <person name="Kono T."/>
            <person name="Mallez S."/>
            <person name="Zhang Y."/>
            <person name="Obille A."/>
            <person name="Becker A."/>
            <person name="Abrahante J.E."/>
            <person name="Garbe J."/>
            <person name="Badalamenti J.P."/>
            <person name="Herman A."/>
            <person name="Mangelson H."/>
            <person name="Liachko I."/>
            <person name="Sullivan S."/>
            <person name="Sone E.D."/>
            <person name="Koren S."/>
            <person name="Silverstein K.A.T."/>
            <person name="Beckman K.B."/>
            <person name="Gohl D.M."/>
        </authorList>
    </citation>
    <scope>NUCLEOTIDE SEQUENCE</scope>
    <source>
        <strain evidence="5">Duluth1</strain>
        <tissue evidence="5">Whole animal</tissue>
    </source>
</reference>
<feature type="compositionally biased region" description="Polar residues" evidence="4">
    <location>
        <begin position="340"/>
        <end position="355"/>
    </location>
</feature>
<evidence type="ECO:0000256" key="1">
    <source>
        <dbReference type="ARBA" id="ARBA00004496"/>
    </source>
</evidence>
<dbReference type="EMBL" id="JAIWYP010000004">
    <property type="protein sequence ID" value="KAH3843485.1"/>
    <property type="molecule type" value="Genomic_DNA"/>
</dbReference>
<feature type="compositionally biased region" description="Polar residues" evidence="4">
    <location>
        <begin position="624"/>
        <end position="633"/>
    </location>
</feature>